<dbReference type="Pfam" id="PF11918">
    <property type="entry name" value="Peptidase_S41_N"/>
    <property type="match status" value="1"/>
</dbReference>
<comment type="caution">
    <text evidence="3">The sequence shown here is derived from an EMBL/GenBank/DDBJ whole genome shotgun (WGS) entry which is preliminary data.</text>
</comment>
<dbReference type="SMART" id="SM00245">
    <property type="entry name" value="TSPc"/>
    <property type="match status" value="1"/>
</dbReference>
<feature type="domain" description="Tail specific protease" evidence="2">
    <location>
        <begin position="140"/>
        <end position="331"/>
    </location>
</feature>
<dbReference type="PANTHER" id="PTHR11261">
    <property type="entry name" value="INTERPHOTORECEPTOR RETINOID-BINDING PROTEIN"/>
    <property type="match status" value="1"/>
</dbReference>
<evidence type="ECO:0000313" key="3">
    <source>
        <dbReference type="EMBL" id="RKH06547.1"/>
    </source>
</evidence>
<evidence type="ECO:0000256" key="1">
    <source>
        <dbReference type="SAM" id="SignalP"/>
    </source>
</evidence>
<accession>A0A3A8KGU2</accession>
<gene>
    <name evidence="3" type="ORF">D7X32_05035</name>
</gene>
<reference evidence="4" key="1">
    <citation type="submission" date="2018-09" db="EMBL/GenBank/DDBJ databases">
        <authorList>
            <person name="Livingstone P.G."/>
            <person name="Whitworth D.E."/>
        </authorList>
    </citation>
    <scope>NUCLEOTIDE SEQUENCE [LARGE SCALE GENOMIC DNA]</scope>
    <source>
        <strain evidence="4">CA043D</strain>
    </source>
</reference>
<dbReference type="InterPro" id="IPR005151">
    <property type="entry name" value="Tail-specific_protease"/>
</dbReference>
<proteinExistence type="predicted"/>
<dbReference type="GO" id="GO:0008236">
    <property type="term" value="F:serine-type peptidase activity"/>
    <property type="evidence" value="ECO:0007669"/>
    <property type="project" value="InterPro"/>
</dbReference>
<dbReference type="Gene3D" id="3.90.226.10">
    <property type="entry name" value="2-enoyl-CoA Hydratase, Chain A, domain 1"/>
    <property type="match status" value="1"/>
</dbReference>
<keyword evidence="1" id="KW-0732">Signal</keyword>
<organism evidence="3 4">
    <name type="scientific">Corallococcus carmarthensis</name>
    <dbReference type="NCBI Taxonomy" id="2316728"/>
    <lineage>
        <taxon>Bacteria</taxon>
        <taxon>Pseudomonadati</taxon>
        <taxon>Myxococcota</taxon>
        <taxon>Myxococcia</taxon>
        <taxon>Myxococcales</taxon>
        <taxon>Cystobacterineae</taxon>
        <taxon>Myxococcaceae</taxon>
        <taxon>Corallococcus</taxon>
    </lineage>
</organism>
<feature type="signal peptide" evidence="1">
    <location>
        <begin position="1"/>
        <end position="35"/>
    </location>
</feature>
<sequence length="455" mass="49782">MNPMHLERPMKMSASRLFTVLTALCFLTGPLPSFAAPPASGGTPAPSRLTASERDAALSSIKEELQRTYVFPEKRAALVERLERERKAGRYDVDSPAEFSERVTADLKDASKDRHLYLVNDAAQYAAAKAPKARETDTDAYWRQRALRDHHGLTELRVLPGNVRYLKLPAFHWVQDETGAAYDDALRFLKDGDAAIIDLRDNGGGSHAAVRYLVSHFLDGDVLLLTFQGGSKPPEQSRTLEHLPAGRLMGKPLYVLINSQVGSAGEDFAYDVQQFKLGELIGARTAGAANNNSLVPVAPCFVLSVSHGRPVHAVSQTNWEGVGVAPDVETPPEQALQVAQSRALKRLLATPGLSPDLRFEYTWAQTTVEAVLHPVSVSQQALKPLAGRFGPHEVSWKDGALWLRRGSRAPVRLTPLTTEGLFSVEGYEVLRARLTGKSLELLWSDDPAPAVFARG</sequence>
<name>A0A3A8KGU2_9BACT</name>
<feature type="chain" id="PRO_5017363101" evidence="1">
    <location>
        <begin position="36"/>
        <end position="455"/>
    </location>
</feature>
<dbReference type="CDD" id="cd07563">
    <property type="entry name" value="Peptidase_S41_IRBP"/>
    <property type="match status" value="1"/>
</dbReference>
<dbReference type="AlphaFoldDB" id="A0A3A8KGU2"/>
<keyword evidence="4" id="KW-1185">Reference proteome</keyword>
<dbReference type="EMBL" id="RAWE01000010">
    <property type="protein sequence ID" value="RKH06547.1"/>
    <property type="molecule type" value="Genomic_DNA"/>
</dbReference>
<dbReference type="InterPro" id="IPR029045">
    <property type="entry name" value="ClpP/crotonase-like_dom_sf"/>
</dbReference>
<dbReference type="Pfam" id="PF03572">
    <property type="entry name" value="Peptidase_S41"/>
    <property type="match status" value="1"/>
</dbReference>
<evidence type="ECO:0000259" key="2">
    <source>
        <dbReference type="SMART" id="SM00245"/>
    </source>
</evidence>
<evidence type="ECO:0000313" key="4">
    <source>
        <dbReference type="Proteomes" id="UP000268313"/>
    </source>
</evidence>
<dbReference type="Gene3D" id="3.30.750.44">
    <property type="match status" value="1"/>
</dbReference>
<dbReference type="Proteomes" id="UP000268313">
    <property type="component" value="Unassembled WGS sequence"/>
</dbReference>
<dbReference type="SUPFAM" id="SSF52096">
    <property type="entry name" value="ClpP/crotonase"/>
    <property type="match status" value="1"/>
</dbReference>
<dbReference type="PANTHER" id="PTHR11261:SF3">
    <property type="entry name" value="RETINOL-BINDING PROTEIN 3"/>
    <property type="match status" value="1"/>
</dbReference>
<dbReference type="GO" id="GO:0006508">
    <property type="term" value="P:proteolysis"/>
    <property type="evidence" value="ECO:0007669"/>
    <property type="project" value="InterPro"/>
</dbReference>
<protein>
    <submittedName>
        <fullName evidence="3">Peptidase S41</fullName>
    </submittedName>
</protein>